<feature type="chain" id="PRO_5035469901" description="Trigger factor ribosome-binding bacterial domain-containing protein" evidence="2">
    <location>
        <begin position="20"/>
        <end position="257"/>
    </location>
</feature>
<dbReference type="AlphaFoldDB" id="A0A8J9SK67"/>
<keyword evidence="2" id="KW-0732">Signal</keyword>
<feature type="domain" description="Trigger factor ribosome-binding bacterial" evidence="3">
    <location>
        <begin position="98"/>
        <end position="169"/>
    </location>
</feature>
<dbReference type="Pfam" id="PF05697">
    <property type="entry name" value="Trigger_N"/>
    <property type="match status" value="1"/>
</dbReference>
<name>A0A8J9SK67_PHATR</name>
<evidence type="ECO:0000256" key="2">
    <source>
        <dbReference type="SAM" id="SignalP"/>
    </source>
</evidence>
<proteinExistence type="predicted"/>
<dbReference type="Proteomes" id="UP000836788">
    <property type="component" value="Chromosome 9"/>
</dbReference>
<reference evidence="4" key="1">
    <citation type="submission" date="2022-02" db="EMBL/GenBank/DDBJ databases">
        <authorList>
            <person name="Giguere J D."/>
        </authorList>
    </citation>
    <scope>NUCLEOTIDE SEQUENCE</scope>
    <source>
        <strain evidence="4">CCAP 1055/1</strain>
    </source>
</reference>
<organism evidence="4">
    <name type="scientific">Phaeodactylum tricornutum</name>
    <name type="common">Diatom</name>
    <dbReference type="NCBI Taxonomy" id="2850"/>
    <lineage>
        <taxon>Eukaryota</taxon>
        <taxon>Sar</taxon>
        <taxon>Stramenopiles</taxon>
        <taxon>Ochrophyta</taxon>
        <taxon>Bacillariophyta</taxon>
        <taxon>Bacillariophyceae</taxon>
        <taxon>Bacillariophycidae</taxon>
        <taxon>Naviculales</taxon>
        <taxon>Phaeodactylaceae</taxon>
        <taxon>Phaeodactylum</taxon>
    </lineage>
</organism>
<dbReference type="EMBL" id="OU594950">
    <property type="protein sequence ID" value="CAG9294257.1"/>
    <property type="molecule type" value="Genomic_DNA"/>
</dbReference>
<accession>A0A8J9SK67</accession>
<feature type="region of interest" description="Disordered" evidence="1">
    <location>
        <begin position="179"/>
        <end position="205"/>
    </location>
</feature>
<dbReference type="Gene3D" id="3.30.70.1050">
    <property type="entry name" value="Trigger factor ribosome-binding domain"/>
    <property type="match status" value="1"/>
</dbReference>
<dbReference type="GO" id="GO:0015031">
    <property type="term" value="P:protein transport"/>
    <property type="evidence" value="ECO:0007669"/>
    <property type="project" value="InterPro"/>
</dbReference>
<sequence>MRPQKLTLPMFLCIATVSAFSLLTQCGVSRPIPTDRHSAYLPWLIEAGRHNTRLNAVDEDAWNGGIVSGQDGKIGGCSILLQEGKLTDWEVVIDGVEADLGRFSEAIYKKLMQDAKQQRFQGFRPGTIPPHLEPTYRAFAMDECARETVLEAMQQNNIRPFDSTQVEMTISNIKIPPVTEKKKKSTKRKKAAQDAAAIQEESQSEEPLWRDFATMKEAINAGWRPGQSFSFVARGVRGQQVKGEEETQRARPLGLDY</sequence>
<dbReference type="GO" id="GO:0006457">
    <property type="term" value="P:protein folding"/>
    <property type="evidence" value="ECO:0007669"/>
    <property type="project" value="InterPro"/>
</dbReference>
<evidence type="ECO:0000256" key="1">
    <source>
        <dbReference type="SAM" id="MobiDB-lite"/>
    </source>
</evidence>
<feature type="compositionally biased region" description="Basic residues" evidence="1">
    <location>
        <begin position="181"/>
        <end position="190"/>
    </location>
</feature>
<dbReference type="InterPro" id="IPR008881">
    <property type="entry name" value="Trigger_fac_ribosome-bd_bac"/>
</dbReference>
<dbReference type="InterPro" id="IPR036611">
    <property type="entry name" value="Trigger_fac_ribosome-bd_sf"/>
</dbReference>
<evidence type="ECO:0000313" key="4">
    <source>
        <dbReference type="EMBL" id="CAG9294257.1"/>
    </source>
</evidence>
<evidence type="ECO:0000259" key="3">
    <source>
        <dbReference type="Pfam" id="PF05697"/>
    </source>
</evidence>
<protein>
    <recommendedName>
        <fullName evidence="3">Trigger factor ribosome-binding bacterial domain-containing protein</fullName>
    </recommendedName>
</protein>
<feature type="signal peptide" evidence="2">
    <location>
        <begin position="1"/>
        <end position="19"/>
    </location>
</feature>
<gene>
    <name evidence="4" type="ORF">PTTT1_LOCUS54098</name>
</gene>
<feature type="region of interest" description="Disordered" evidence="1">
    <location>
        <begin position="237"/>
        <end position="257"/>
    </location>
</feature>
<dbReference type="SUPFAM" id="SSF102735">
    <property type="entry name" value="Trigger factor ribosome-binding domain"/>
    <property type="match status" value="1"/>
</dbReference>